<proteinExistence type="predicted"/>
<gene>
    <name evidence="1" type="ORF">SAMN05660653_02396</name>
</gene>
<keyword evidence="2" id="KW-1185">Reference proteome</keyword>
<organism evidence="1 2">
    <name type="scientific">Desulfonatronum thiosulfatophilum</name>
    <dbReference type="NCBI Taxonomy" id="617002"/>
    <lineage>
        <taxon>Bacteria</taxon>
        <taxon>Pseudomonadati</taxon>
        <taxon>Thermodesulfobacteriota</taxon>
        <taxon>Desulfovibrionia</taxon>
        <taxon>Desulfovibrionales</taxon>
        <taxon>Desulfonatronaceae</taxon>
        <taxon>Desulfonatronum</taxon>
    </lineage>
</organism>
<dbReference type="STRING" id="617002.SAMN05660653_02396"/>
<sequence>MNLLAFLDSGYLEFLMDAKSRVNASRSVSSMTFRSLLRPI</sequence>
<dbReference type="Proteomes" id="UP000198771">
    <property type="component" value="Unassembled WGS sequence"/>
</dbReference>
<reference evidence="1 2" key="1">
    <citation type="submission" date="2016-10" db="EMBL/GenBank/DDBJ databases">
        <authorList>
            <person name="de Groot N.N."/>
        </authorList>
    </citation>
    <scope>NUCLEOTIDE SEQUENCE [LARGE SCALE GENOMIC DNA]</scope>
    <source>
        <strain evidence="1 2">ASO4-2</strain>
    </source>
</reference>
<accession>A0A1G6DVL0</accession>
<protein>
    <submittedName>
        <fullName evidence="1">Uncharacterized protein</fullName>
    </submittedName>
</protein>
<dbReference type="EMBL" id="FMXO01000014">
    <property type="protein sequence ID" value="SDB49161.1"/>
    <property type="molecule type" value="Genomic_DNA"/>
</dbReference>
<dbReference type="AlphaFoldDB" id="A0A1G6DVL0"/>
<evidence type="ECO:0000313" key="1">
    <source>
        <dbReference type="EMBL" id="SDB49161.1"/>
    </source>
</evidence>
<name>A0A1G6DVL0_9BACT</name>
<evidence type="ECO:0000313" key="2">
    <source>
        <dbReference type="Proteomes" id="UP000198771"/>
    </source>
</evidence>